<evidence type="ECO:0000313" key="9">
    <source>
        <dbReference type="Proteomes" id="UP001491310"/>
    </source>
</evidence>
<dbReference type="InterPro" id="IPR010255">
    <property type="entry name" value="Haem_peroxidase_sf"/>
</dbReference>
<protein>
    <recommendedName>
        <fullName evidence="7">Plant heme peroxidase family profile domain-containing protein</fullName>
    </recommendedName>
</protein>
<dbReference type="Proteomes" id="UP001491310">
    <property type="component" value="Unassembled WGS sequence"/>
</dbReference>
<accession>A0ABR2YZQ6</accession>
<keyword evidence="5" id="KW-0408">Iron</keyword>
<proteinExistence type="inferred from homology"/>
<comment type="caution">
    <text evidence="8">The sequence shown here is derived from an EMBL/GenBank/DDBJ whole genome shotgun (WGS) entry which is preliminary data.</text>
</comment>
<keyword evidence="2" id="KW-0349">Heme</keyword>
<dbReference type="Gene3D" id="1.10.520.10">
    <property type="match status" value="1"/>
</dbReference>
<dbReference type="PANTHER" id="PTHR31356">
    <property type="entry name" value="THYLAKOID LUMENAL 29 KDA PROTEIN, CHLOROPLASTIC-RELATED"/>
    <property type="match status" value="1"/>
</dbReference>
<evidence type="ECO:0000256" key="4">
    <source>
        <dbReference type="ARBA" id="ARBA00023002"/>
    </source>
</evidence>
<keyword evidence="4" id="KW-0560">Oxidoreductase</keyword>
<evidence type="ECO:0000259" key="7">
    <source>
        <dbReference type="PROSITE" id="PS50873"/>
    </source>
</evidence>
<dbReference type="PRINTS" id="PR00458">
    <property type="entry name" value="PEROXIDASE"/>
</dbReference>
<keyword evidence="3" id="KW-0479">Metal-binding</keyword>
<comment type="similarity">
    <text evidence="6">Belongs to the peroxidase family.</text>
</comment>
<evidence type="ECO:0000256" key="3">
    <source>
        <dbReference type="ARBA" id="ARBA00022723"/>
    </source>
</evidence>
<dbReference type="InterPro" id="IPR002016">
    <property type="entry name" value="Haem_peroxidase"/>
</dbReference>
<feature type="domain" description="Plant heme peroxidase family profile" evidence="7">
    <location>
        <begin position="83"/>
        <end position="279"/>
    </location>
</feature>
<reference evidence="8 9" key="1">
    <citation type="journal article" date="2024" name="Nat. Commun.">
        <title>Phylogenomics reveals the evolutionary origins of lichenization in chlorophyte algae.</title>
        <authorList>
            <person name="Puginier C."/>
            <person name="Libourel C."/>
            <person name="Otte J."/>
            <person name="Skaloud P."/>
            <person name="Haon M."/>
            <person name="Grisel S."/>
            <person name="Petersen M."/>
            <person name="Berrin J.G."/>
            <person name="Delaux P.M."/>
            <person name="Dal Grande F."/>
            <person name="Keller J."/>
        </authorList>
    </citation>
    <scope>NUCLEOTIDE SEQUENCE [LARGE SCALE GENOMIC DNA]</scope>
    <source>
        <strain evidence="8 9">SAG 216-7</strain>
    </source>
</reference>
<dbReference type="PROSITE" id="PS50873">
    <property type="entry name" value="PEROXIDASE_4"/>
    <property type="match status" value="1"/>
</dbReference>
<dbReference type="InterPro" id="IPR044831">
    <property type="entry name" value="Ccp1-like"/>
</dbReference>
<organism evidence="8 9">
    <name type="scientific">Coccomyxa subellipsoidea</name>
    <dbReference type="NCBI Taxonomy" id="248742"/>
    <lineage>
        <taxon>Eukaryota</taxon>
        <taxon>Viridiplantae</taxon>
        <taxon>Chlorophyta</taxon>
        <taxon>core chlorophytes</taxon>
        <taxon>Trebouxiophyceae</taxon>
        <taxon>Trebouxiophyceae incertae sedis</taxon>
        <taxon>Coccomyxaceae</taxon>
        <taxon>Coccomyxa</taxon>
    </lineage>
</organism>
<evidence type="ECO:0000256" key="2">
    <source>
        <dbReference type="ARBA" id="ARBA00022617"/>
    </source>
</evidence>
<dbReference type="Gene3D" id="1.10.420.10">
    <property type="entry name" value="Peroxidase, domain 2"/>
    <property type="match status" value="1"/>
</dbReference>
<dbReference type="Pfam" id="PF00141">
    <property type="entry name" value="peroxidase"/>
    <property type="match status" value="1"/>
</dbReference>
<dbReference type="PANTHER" id="PTHR31356:SF36">
    <property type="entry name" value="L-ASCORBATE PEROXIDASE 3"/>
    <property type="match status" value="1"/>
</dbReference>
<sequence length="333" mass="35211">MQLVRRAASRTLNYADTLPNCLRAAFHDAAERDVGKDAGGANGSLMQELDDPFTYPDNLGVAICHSYMKVFVPDMRSQGCPNLTFADAIQWVGGVAVEMAGGPAVPLLPGRRDCGCFDNSTVLPDECSTLEELAHFWGQRGFAEPVKAAVVLNGGHNLGNVRSTVPHNTASGTGFGGAGPNCIGAPGPMTAQPNLFDSQYYNELYTFTGRAGYLFSDRALVTPSNITATDLVKLYMNDKEAFFNDWTNFIQEMSLIGVDPKPAKFGVHDGFLPGGPIGRVPPMTPEEGNGYAGTGANYTGAIVVPRQPLLSEEQGSRLANTTGAQAAGAQTAG</sequence>
<evidence type="ECO:0000256" key="5">
    <source>
        <dbReference type="ARBA" id="ARBA00023004"/>
    </source>
</evidence>
<gene>
    <name evidence="8" type="ORF">WJX75_001354</name>
</gene>
<evidence type="ECO:0000256" key="1">
    <source>
        <dbReference type="ARBA" id="ARBA00022559"/>
    </source>
</evidence>
<keyword evidence="9" id="KW-1185">Reference proteome</keyword>
<dbReference type="EMBL" id="JALJOT010000002">
    <property type="protein sequence ID" value="KAK9917153.1"/>
    <property type="molecule type" value="Genomic_DNA"/>
</dbReference>
<name>A0ABR2YZQ6_9CHLO</name>
<evidence type="ECO:0000313" key="8">
    <source>
        <dbReference type="EMBL" id="KAK9917153.1"/>
    </source>
</evidence>
<keyword evidence="1" id="KW-0575">Peroxidase</keyword>
<dbReference type="SUPFAM" id="SSF48113">
    <property type="entry name" value="Heme-dependent peroxidases"/>
    <property type="match status" value="1"/>
</dbReference>
<evidence type="ECO:0000256" key="6">
    <source>
        <dbReference type="RuleBase" id="RU004241"/>
    </source>
</evidence>